<accession>A0A1F6NJJ2</accession>
<dbReference type="InterPro" id="IPR039564">
    <property type="entry name" value="Peptidase_C39-like"/>
</dbReference>
<evidence type="ECO:0000313" key="5">
    <source>
        <dbReference type="Proteomes" id="UP000176300"/>
    </source>
</evidence>
<reference evidence="4 5" key="1">
    <citation type="journal article" date="2016" name="Nat. Commun.">
        <title>Thousands of microbial genomes shed light on interconnected biogeochemical processes in an aquifer system.</title>
        <authorList>
            <person name="Anantharaman K."/>
            <person name="Brown C.T."/>
            <person name="Hug L.A."/>
            <person name="Sharon I."/>
            <person name="Castelle C.J."/>
            <person name="Probst A.J."/>
            <person name="Thomas B.C."/>
            <person name="Singh A."/>
            <person name="Wilkins M.J."/>
            <person name="Karaoz U."/>
            <person name="Brodie E.L."/>
            <person name="Williams K.H."/>
            <person name="Hubbard S.S."/>
            <person name="Banfield J.F."/>
        </authorList>
    </citation>
    <scope>NUCLEOTIDE SEQUENCE [LARGE SCALE GENOMIC DNA]</scope>
</reference>
<organism evidence="4 5">
    <name type="scientific">Candidatus Magasanikbacteria bacterium RIFOXYB1_FULL_40_15</name>
    <dbReference type="NCBI Taxonomy" id="1798697"/>
    <lineage>
        <taxon>Bacteria</taxon>
        <taxon>Candidatus Magasanikiibacteriota</taxon>
    </lineage>
</organism>
<protein>
    <recommendedName>
        <fullName evidence="3">Peptidase C39-like domain-containing protein</fullName>
    </recommendedName>
</protein>
<keyword evidence="1" id="KW-0472">Membrane</keyword>
<evidence type="ECO:0000259" key="3">
    <source>
        <dbReference type="Pfam" id="PF13529"/>
    </source>
</evidence>
<sequence length="386" mass="42243">MQKITQKPNKLFILFFVLFLLLIIPMASKAQTVQCDPTQCKDMKEGDICTAGNCTIQYDGIDELGNRKIIVKTVDLGTDPNYIDSPFLTDYLAAMYRYAVIVTTILATIVIIFAGVLWITSAGNTEQIGRAKKMIGRSITGLLLAVGSYTILWTINPQLVEFGSLKILRVANISVEEALGKEDQDKDYAPSTELSGIQPIPEALGLTYTMSSYFGQGASPWGSEKYSCGTYKNAGCAPTSIAMVLKRLGETSVTPPEIGKIAENTGAVQCGKGTSTQGTAGKKFMDKIAADYTVKYEWVDEAKAKQLLKDGKWLIQSGKQAGFTGSNTMKYSPNGHYIVLTGITQKGGQTIYTVNDPGRQSSKEGITYQTEELFNKVNRQFLYIHK</sequence>
<feature type="transmembrane region" description="Helical" evidence="1">
    <location>
        <begin position="139"/>
        <end position="156"/>
    </location>
</feature>
<dbReference type="EMBL" id="MFQS01000004">
    <property type="protein sequence ID" value="OGH84052.1"/>
    <property type="molecule type" value="Genomic_DNA"/>
</dbReference>
<proteinExistence type="predicted"/>
<dbReference type="Pfam" id="PF13529">
    <property type="entry name" value="Peptidase_C39_2"/>
    <property type="match status" value="1"/>
</dbReference>
<comment type="caution">
    <text evidence="4">The sequence shown here is derived from an EMBL/GenBank/DDBJ whole genome shotgun (WGS) entry which is preliminary data.</text>
</comment>
<evidence type="ECO:0000313" key="4">
    <source>
        <dbReference type="EMBL" id="OGH84052.1"/>
    </source>
</evidence>
<dbReference type="AlphaFoldDB" id="A0A1F6NJJ2"/>
<evidence type="ECO:0000256" key="1">
    <source>
        <dbReference type="SAM" id="Phobius"/>
    </source>
</evidence>
<dbReference type="STRING" id="1798697.A2373_03665"/>
<keyword evidence="1" id="KW-1133">Transmembrane helix</keyword>
<feature type="chain" id="PRO_5009525778" description="Peptidase C39-like domain-containing protein" evidence="2">
    <location>
        <begin position="31"/>
        <end position="386"/>
    </location>
</feature>
<gene>
    <name evidence="4" type="ORF">A2373_03665</name>
</gene>
<keyword evidence="2" id="KW-0732">Signal</keyword>
<name>A0A1F6NJJ2_9BACT</name>
<feature type="transmembrane region" description="Helical" evidence="1">
    <location>
        <begin position="95"/>
        <end position="119"/>
    </location>
</feature>
<dbReference type="Gene3D" id="3.90.70.10">
    <property type="entry name" value="Cysteine proteinases"/>
    <property type="match status" value="1"/>
</dbReference>
<evidence type="ECO:0000256" key="2">
    <source>
        <dbReference type="SAM" id="SignalP"/>
    </source>
</evidence>
<feature type="domain" description="Peptidase C39-like" evidence="3">
    <location>
        <begin position="232"/>
        <end position="357"/>
    </location>
</feature>
<keyword evidence="1" id="KW-0812">Transmembrane</keyword>
<dbReference type="Proteomes" id="UP000176300">
    <property type="component" value="Unassembled WGS sequence"/>
</dbReference>
<feature type="signal peptide" evidence="2">
    <location>
        <begin position="1"/>
        <end position="30"/>
    </location>
</feature>